<dbReference type="Gene3D" id="3.40.50.1820">
    <property type="entry name" value="alpha/beta hydrolase"/>
    <property type="match status" value="1"/>
</dbReference>
<dbReference type="GO" id="GO:0003847">
    <property type="term" value="F:1-alkyl-2-acetylglycerophosphocholine esterase activity"/>
    <property type="evidence" value="ECO:0007669"/>
    <property type="project" value="TreeGrafter"/>
</dbReference>
<dbReference type="PANTHER" id="PTHR10272">
    <property type="entry name" value="PLATELET-ACTIVATING FACTOR ACETYLHYDROLASE"/>
    <property type="match status" value="1"/>
</dbReference>
<proteinExistence type="predicted"/>
<dbReference type="Proteomes" id="UP000753908">
    <property type="component" value="Unassembled WGS sequence"/>
</dbReference>
<dbReference type="EMBL" id="JAHHIF010000018">
    <property type="protein sequence ID" value="MBW4545806.1"/>
    <property type="molecule type" value="Genomic_DNA"/>
</dbReference>
<dbReference type="SUPFAM" id="SSF53474">
    <property type="entry name" value="alpha/beta-Hydrolases"/>
    <property type="match status" value="1"/>
</dbReference>
<reference evidence="4" key="1">
    <citation type="submission" date="2021-05" db="EMBL/GenBank/DDBJ databases">
        <authorList>
            <person name="Pietrasiak N."/>
            <person name="Ward R."/>
            <person name="Stajich J.E."/>
            <person name="Kurbessoian T."/>
        </authorList>
    </citation>
    <scope>NUCLEOTIDE SEQUENCE</scope>
    <source>
        <strain evidence="4">CPER-KK1</strain>
    </source>
</reference>
<organism evidence="4 5">
    <name type="scientific">Symplocastrum torsivum CPER-KK1</name>
    <dbReference type="NCBI Taxonomy" id="450513"/>
    <lineage>
        <taxon>Bacteria</taxon>
        <taxon>Bacillati</taxon>
        <taxon>Cyanobacteriota</taxon>
        <taxon>Cyanophyceae</taxon>
        <taxon>Oscillatoriophycideae</taxon>
        <taxon>Oscillatoriales</taxon>
        <taxon>Microcoleaceae</taxon>
        <taxon>Symplocastrum</taxon>
    </lineage>
</organism>
<evidence type="ECO:0000256" key="3">
    <source>
        <dbReference type="ARBA" id="ARBA00023098"/>
    </source>
</evidence>
<dbReference type="Pfam" id="PF07224">
    <property type="entry name" value="Chlorophyllase"/>
    <property type="match status" value="1"/>
</dbReference>
<accession>A0A951UBM0</accession>
<gene>
    <name evidence="4" type="ORF">KME25_15365</name>
</gene>
<evidence type="ECO:0000256" key="2">
    <source>
        <dbReference type="ARBA" id="ARBA00022963"/>
    </source>
</evidence>
<dbReference type="GO" id="GO:0016042">
    <property type="term" value="P:lipid catabolic process"/>
    <property type="evidence" value="ECO:0007669"/>
    <property type="project" value="UniProtKB-KW"/>
</dbReference>
<dbReference type="InterPro" id="IPR017395">
    <property type="entry name" value="Chlorophyllase-like"/>
</dbReference>
<evidence type="ECO:0008006" key="6">
    <source>
        <dbReference type="Google" id="ProtNLM"/>
    </source>
</evidence>
<name>A0A951UBM0_9CYAN</name>
<evidence type="ECO:0000313" key="4">
    <source>
        <dbReference type="EMBL" id="MBW4545806.1"/>
    </source>
</evidence>
<keyword evidence="2" id="KW-0442">Lipid degradation</keyword>
<protein>
    <recommendedName>
        <fullName evidence="6">Chlorophyllase</fullName>
    </recommendedName>
</protein>
<comment type="caution">
    <text evidence="4">The sequence shown here is derived from an EMBL/GenBank/DDBJ whole genome shotgun (WGS) entry which is preliminary data.</text>
</comment>
<dbReference type="InterPro" id="IPR029058">
    <property type="entry name" value="AB_hydrolase_fold"/>
</dbReference>
<reference evidence="4" key="2">
    <citation type="journal article" date="2022" name="Microbiol. Resour. Announc.">
        <title>Metagenome Sequencing to Explore Phylogenomics of Terrestrial Cyanobacteria.</title>
        <authorList>
            <person name="Ward R.D."/>
            <person name="Stajich J.E."/>
            <person name="Johansen J.R."/>
            <person name="Huntemann M."/>
            <person name="Clum A."/>
            <person name="Foster B."/>
            <person name="Foster B."/>
            <person name="Roux S."/>
            <person name="Palaniappan K."/>
            <person name="Varghese N."/>
            <person name="Mukherjee S."/>
            <person name="Reddy T.B.K."/>
            <person name="Daum C."/>
            <person name="Copeland A."/>
            <person name="Chen I.A."/>
            <person name="Ivanova N.N."/>
            <person name="Kyrpides N.C."/>
            <person name="Shapiro N."/>
            <person name="Eloe-Fadrosh E.A."/>
            <person name="Pietrasiak N."/>
        </authorList>
    </citation>
    <scope>NUCLEOTIDE SEQUENCE</scope>
    <source>
        <strain evidence="4">CPER-KK1</strain>
    </source>
</reference>
<evidence type="ECO:0000313" key="5">
    <source>
        <dbReference type="Proteomes" id="UP000753908"/>
    </source>
</evidence>
<keyword evidence="1" id="KW-0378">Hydrolase</keyword>
<sequence>MYKQNSEPHTISSLPKAEVTNSVYQANPGPYTVGVLDNITLTDTRRDRDVPVKIYYPQGQGPFPVIIFSHGAGGSKEIYSYLGEFWASHGYVSIHPTHQGTDTTVLRTQGLAGLARNSNEPRQRQQRSQDISFIIDSFGTLERQAPELGAKMDQSRIGVAGHSLGAYTTMAVAGVRLAPPWGQGGGVRDPRVRAFIAISPQGPGDAGLDRYSWDAITAPVMIVTGTRDIARETVGRQEQPASWRRQSFQYMPPGDKYLVWITGATHSAFGTGESRAGIRGENGVGLRRRRLLRENRQRQTDANTEANTTGIADTETVQRYTKIASLAFWDAYLKGETPARTYLKSTQLQTYSDGDVSVSVK</sequence>
<dbReference type="AlphaFoldDB" id="A0A951UBM0"/>
<keyword evidence="3" id="KW-0443">Lipid metabolism</keyword>
<evidence type="ECO:0000256" key="1">
    <source>
        <dbReference type="ARBA" id="ARBA00022801"/>
    </source>
</evidence>
<dbReference type="PANTHER" id="PTHR10272:SF0">
    <property type="entry name" value="PLATELET-ACTIVATING FACTOR ACETYLHYDROLASE"/>
    <property type="match status" value="1"/>
</dbReference>